<keyword evidence="1" id="KW-0175">Coiled coil</keyword>
<dbReference type="HOGENOM" id="CLU_1154585_0_0_9"/>
<accession>D6Y016</accession>
<dbReference type="Proteomes" id="UP000000271">
    <property type="component" value="Chromosome"/>
</dbReference>
<dbReference type="Gene3D" id="3.40.50.300">
    <property type="entry name" value="P-loop containing nucleotide triphosphate hydrolases"/>
    <property type="match status" value="1"/>
</dbReference>
<protein>
    <submittedName>
        <fullName evidence="2">Uncharacterized protein</fullName>
    </submittedName>
</protein>
<feature type="coiled-coil region" evidence="1">
    <location>
        <begin position="146"/>
        <end position="173"/>
    </location>
</feature>
<dbReference type="RefSeq" id="WP_013173922.1">
    <property type="nucleotide sequence ID" value="NC_014219.1"/>
</dbReference>
<dbReference type="EMBL" id="CP001791">
    <property type="protein sequence ID" value="ADI00518.1"/>
    <property type="molecule type" value="Genomic_DNA"/>
</dbReference>
<organism evidence="2 3">
    <name type="scientific">Bacillus selenitireducens (strain ATCC 700615 / DSM 15326 / MLS10)</name>
    <dbReference type="NCBI Taxonomy" id="439292"/>
    <lineage>
        <taxon>Bacteria</taxon>
        <taxon>Bacillati</taxon>
        <taxon>Bacillota</taxon>
        <taxon>Bacilli</taxon>
        <taxon>Bacillales</taxon>
        <taxon>Bacillaceae</taxon>
        <taxon>Salisediminibacterium</taxon>
    </lineage>
</organism>
<sequence>MHKRSKKNKPLFVELIGPGGSGKSTISDKISEYNCFYSSRPQTNVFHKVTGIFKAFPIALSQGIVCKLSFKKTRELFFRVAIAESIFAWQKSLKHGTYFIDEGIVRGISDKAWYSENQMMAWENYMSKMLKRIKYQHWDYAVIQIIVDTEDRRSRLKDRVVNAENKKQQSKLHKKYLAKKDKHLTTYKVRLKIVDYLERLYDKKEEQFFFHKVQNNSTDNISDVAKTIIDYINSIKNSVR</sequence>
<evidence type="ECO:0000256" key="1">
    <source>
        <dbReference type="SAM" id="Coils"/>
    </source>
</evidence>
<dbReference type="STRING" id="439292.Bsel_3036"/>
<gene>
    <name evidence="2" type="ordered locus">Bsel_3036</name>
</gene>
<proteinExistence type="predicted"/>
<dbReference type="InterPro" id="IPR027417">
    <property type="entry name" value="P-loop_NTPase"/>
</dbReference>
<keyword evidence="3" id="KW-1185">Reference proteome</keyword>
<reference evidence="2" key="1">
    <citation type="submission" date="2009-10" db="EMBL/GenBank/DDBJ databases">
        <title>Complete sequence of Bacillus selenitireducens MLS10.</title>
        <authorList>
            <consortium name="US DOE Joint Genome Institute"/>
            <person name="Lucas S."/>
            <person name="Copeland A."/>
            <person name="Lapidus A."/>
            <person name="Glavina del Rio T."/>
            <person name="Dalin E."/>
            <person name="Tice H."/>
            <person name="Bruce D."/>
            <person name="Goodwin L."/>
            <person name="Pitluck S."/>
            <person name="Sims D."/>
            <person name="Brettin T."/>
            <person name="Detter J.C."/>
            <person name="Han C."/>
            <person name="Larimer F."/>
            <person name="Land M."/>
            <person name="Hauser L."/>
            <person name="Kyrpides N."/>
            <person name="Ovchinnikova G."/>
            <person name="Stolz J."/>
        </authorList>
    </citation>
    <scope>NUCLEOTIDE SEQUENCE [LARGE SCALE GENOMIC DNA]</scope>
    <source>
        <strain evidence="2">MLS10</strain>
    </source>
</reference>
<dbReference type="OrthoDB" id="198115at2"/>
<dbReference type="SUPFAM" id="SSF52540">
    <property type="entry name" value="P-loop containing nucleoside triphosphate hydrolases"/>
    <property type="match status" value="1"/>
</dbReference>
<name>D6Y016_BACIE</name>
<evidence type="ECO:0000313" key="2">
    <source>
        <dbReference type="EMBL" id="ADI00518.1"/>
    </source>
</evidence>
<evidence type="ECO:0000313" key="3">
    <source>
        <dbReference type="Proteomes" id="UP000000271"/>
    </source>
</evidence>
<dbReference type="AlphaFoldDB" id="D6Y016"/>
<dbReference type="KEGG" id="bse:Bsel_3036"/>